<evidence type="ECO:0000256" key="2">
    <source>
        <dbReference type="ARBA" id="ARBA00022692"/>
    </source>
</evidence>
<proteinExistence type="predicted"/>
<dbReference type="EMBL" id="JAGIOF010000001">
    <property type="protein sequence ID" value="MBP2384760.1"/>
    <property type="molecule type" value="Genomic_DNA"/>
</dbReference>
<comment type="caution">
    <text evidence="7">The sequence shown here is derived from an EMBL/GenBank/DDBJ whole genome shotgun (WGS) entry which is preliminary data.</text>
</comment>
<organism evidence="7 8">
    <name type="scientific">Paeniglutamicibacter kerguelensis</name>
    <dbReference type="NCBI Taxonomy" id="254788"/>
    <lineage>
        <taxon>Bacteria</taxon>
        <taxon>Bacillati</taxon>
        <taxon>Actinomycetota</taxon>
        <taxon>Actinomycetes</taxon>
        <taxon>Micrococcales</taxon>
        <taxon>Micrococcaceae</taxon>
        <taxon>Paeniglutamicibacter</taxon>
    </lineage>
</organism>
<keyword evidence="4 5" id="KW-0472">Membrane</keyword>
<dbReference type="Gene3D" id="1.20.1250.20">
    <property type="entry name" value="MFS general substrate transporter like domains"/>
    <property type="match status" value="2"/>
</dbReference>
<keyword evidence="3 5" id="KW-1133">Transmembrane helix</keyword>
<dbReference type="PANTHER" id="PTHR11662">
    <property type="entry name" value="SOLUTE CARRIER FAMILY 17"/>
    <property type="match status" value="1"/>
</dbReference>
<feature type="transmembrane region" description="Helical" evidence="5">
    <location>
        <begin position="148"/>
        <end position="173"/>
    </location>
</feature>
<gene>
    <name evidence="7" type="ORF">JOF47_000271</name>
</gene>
<feature type="transmembrane region" description="Helical" evidence="5">
    <location>
        <begin position="231"/>
        <end position="253"/>
    </location>
</feature>
<dbReference type="PANTHER" id="PTHR11662:SF450">
    <property type="entry name" value="BLR1003 PROTEIN"/>
    <property type="match status" value="1"/>
</dbReference>
<evidence type="ECO:0000313" key="7">
    <source>
        <dbReference type="EMBL" id="MBP2384760.1"/>
    </source>
</evidence>
<dbReference type="InterPro" id="IPR020846">
    <property type="entry name" value="MFS_dom"/>
</dbReference>
<name>A0ABS4X8G3_9MICC</name>
<accession>A0ABS4X8G3</accession>
<dbReference type="Proteomes" id="UP001296993">
    <property type="component" value="Unassembled WGS sequence"/>
</dbReference>
<dbReference type="InterPro" id="IPR050382">
    <property type="entry name" value="MFS_Na/Anion_cotransporter"/>
</dbReference>
<feature type="transmembrane region" description="Helical" evidence="5">
    <location>
        <begin position="23"/>
        <end position="43"/>
    </location>
</feature>
<evidence type="ECO:0000256" key="3">
    <source>
        <dbReference type="ARBA" id="ARBA00022989"/>
    </source>
</evidence>
<evidence type="ECO:0000256" key="5">
    <source>
        <dbReference type="SAM" id="Phobius"/>
    </source>
</evidence>
<dbReference type="InterPro" id="IPR036259">
    <property type="entry name" value="MFS_trans_sf"/>
</dbReference>
<feature type="transmembrane region" description="Helical" evidence="5">
    <location>
        <begin position="120"/>
        <end position="141"/>
    </location>
</feature>
<dbReference type="SUPFAM" id="SSF103473">
    <property type="entry name" value="MFS general substrate transporter"/>
    <property type="match status" value="1"/>
</dbReference>
<protein>
    <submittedName>
        <fullName evidence="7">MFS family permease</fullName>
    </submittedName>
</protein>
<feature type="transmembrane region" description="Helical" evidence="5">
    <location>
        <begin position="368"/>
        <end position="393"/>
    </location>
</feature>
<dbReference type="RefSeq" id="WP_209995466.1">
    <property type="nucleotide sequence ID" value="NZ_BAAAJY010000006.1"/>
</dbReference>
<sequence length="455" mass="48598">MATTTAIGCSLTKASTPSSRRNWGIVVMLLIFSMLNFADKAAIGLASKPIRETMDLSASQYGLLSSAFFWLFAIGAVALTAVFRKISYNWAVGILMITWILTMLPLTTQTTFGVLLASRIALGFFEGPAHALCQSIVHSLFPAEKRAAAGAVVTAGTSLGPLIAAPILTWIILTWDWHASFIFLIGVSLAWTAAWFLFSDRLPFRKRIETAEEKQATVDPNGDIVVPFYRLLLLPSFWGLALLSFAGYLITSLKVTWLPAFMNEGLGYSMETVGMLVAVPYVAAMAILLGAGALSGWLLKRGFSSRVARSFLTAACLLFAGVCMIAFTQVPAGPLQLALVVAAFSINSVAFAIGFAGASDFLPAHQRAAFFGCIIAAYSVAGMIAPYALGLIVENAATPAEGYSNGFFIVGIIICVFAVIGGLMLNPARARVRLLELTSIYAVRKQAAEDANTAR</sequence>
<feature type="transmembrane region" description="Helical" evidence="5">
    <location>
        <begin position="90"/>
        <end position="108"/>
    </location>
</feature>
<feature type="transmembrane region" description="Helical" evidence="5">
    <location>
        <begin position="336"/>
        <end position="356"/>
    </location>
</feature>
<dbReference type="InterPro" id="IPR011701">
    <property type="entry name" value="MFS"/>
</dbReference>
<dbReference type="PROSITE" id="PS50850">
    <property type="entry name" value="MFS"/>
    <property type="match status" value="1"/>
</dbReference>
<feature type="transmembrane region" description="Helical" evidence="5">
    <location>
        <begin position="179"/>
        <end position="198"/>
    </location>
</feature>
<evidence type="ECO:0000313" key="8">
    <source>
        <dbReference type="Proteomes" id="UP001296993"/>
    </source>
</evidence>
<comment type="subcellular location">
    <subcellularLocation>
        <location evidence="1">Cell membrane</location>
        <topology evidence="1">Multi-pass membrane protein</topology>
    </subcellularLocation>
</comment>
<feature type="transmembrane region" description="Helical" evidence="5">
    <location>
        <begin position="405"/>
        <end position="425"/>
    </location>
</feature>
<evidence type="ECO:0000256" key="4">
    <source>
        <dbReference type="ARBA" id="ARBA00023136"/>
    </source>
</evidence>
<evidence type="ECO:0000259" key="6">
    <source>
        <dbReference type="PROSITE" id="PS50850"/>
    </source>
</evidence>
<dbReference type="Pfam" id="PF07690">
    <property type="entry name" value="MFS_1"/>
    <property type="match status" value="1"/>
</dbReference>
<feature type="transmembrane region" description="Helical" evidence="5">
    <location>
        <begin position="63"/>
        <end position="83"/>
    </location>
</feature>
<keyword evidence="8" id="KW-1185">Reference proteome</keyword>
<feature type="transmembrane region" description="Helical" evidence="5">
    <location>
        <begin position="311"/>
        <end position="330"/>
    </location>
</feature>
<feature type="transmembrane region" description="Helical" evidence="5">
    <location>
        <begin position="273"/>
        <end position="299"/>
    </location>
</feature>
<evidence type="ECO:0000256" key="1">
    <source>
        <dbReference type="ARBA" id="ARBA00004651"/>
    </source>
</evidence>
<feature type="domain" description="Major facilitator superfamily (MFS) profile" evidence="6">
    <location>
        <begin position="25"/>
        <end position="429"/>
    </location>
</feature>
<keyword evidence="2 5" id="KW-0812">Transmembrane</keyword>
<reference evidence="7 8" key="1">
    <citation type="submission" date="2021-03" db="EMBL/GenBank/DDBJ databases">
        <title>Sequencing the genomes of 1000 actinobacteria strains.</title>
        <authorList>
            <person name="Klenk H.-P."/>
        </authorList>
    </citation>
    <scope>NUCLEOTIDE SEQUENCE [LARGE SCALE GENOMIC DNA]</scope>
    <source>
        <strain evidence="7 8">DSM 15797</strain>
    </source>
</reference>